<sequence>MIKMAVKIKKKELLLVLITILIILIGVNIFNNIRQRPAENAINIERESEEKEAELKVPDQAETEEQSSKMIASLDELQDPFFAQSLDSEAEQKAAVKETDLLSFRDDFYYEENLSQEVFLEPIRDEQIKQAEKRIEQITIPFKLQGIIKDKNYSLAFFEYQNNIFEKREGEKLAGFMIEKIGVKKVEISLEDFRAKLSVWGDKQVE</sequence>
<accession>A0AAW4WRM1</accession>
<evidence type="ECO:0000313" key="3">
    <source>
        <dbReference type="Proteomes" id="UP001199296"/>
    </source>
</evidence>
<evidence type="ECO:0000313" key="2">
    <source>
        <dbReference type="EMBL" id="MCC3143757.1"/>
    </source>
</evidence>
<dbReference type="RefSeq" id="WP_229342937.1">
    <property type="nucleotide sequence ID" value="NZ_JAJFAT010000001.1"/>
</dbReference>
<keyword evidence="1" id="KW-0812">Transmembrane</keyword>
<protein>
    <submittedName>
        <fullName evidence="2">Uncharacterized protein</fullName>
    </submittedName>
</protein>
<keyword evidence="1" id="KW-1133">Transmembrane helix</keyword>
<dbReference type="EMBL" id="JAJFAT010000001">
    <property type="protein sequence ID" value="MCC3143757.1"/>
    <property type="molecule type" value="Genomic_DNA"/>
</dbReference>
<keyword evidence="1" id="KW-0472">Membrane</keyword>
<feature type="transmembrane region" description="Helical" evidence="1">
    <location>
        <begin position="12"/>
        <end position="30"/>
    </location>
</feature>
<gene>
    <name evidence="2" type="ORF">LJ207_00255</name>
</gene>
<dbReference type="Proteomes" id="UP001199296">
    <property type="component" value="Unassembled WGS sequence"/>
</dbReference>
<evidence type="ECO:0000256" key="1">
    <source>
        <dbReference type="SAM" id="Phobius"/>
    </source>
</evidence>
<dbReference type="AlphaFoldDB" id="A0AAW4WRM1"/>
<name>A0AAW4WRM1_9FIRM</name>
<reference evidence="2 3" key="1">
    <citation type="submission" date="2021-10" db="EMBL/GenBank/DDBJ databases">
        <authorList>
            <person name="Grouzdev D.S."/>
            <person name="Pantiukh K.S."/>
            <person name="Krutkina M.S."/>
        </authorList>
    </citation>
    <scope>NUCLEOTIDE SEQUENCE [LARGE SCALE GENOMIC DNA]</scope>
    <source>
        <strain evidence="2 3">Z-7514</strain>
    </source>
</reference>
<proteinExistence type="predicted"/>
<organism evidence="2 3">
    <name type="scientific">Halanaerobium polyolivorans</name>
    <dbReference type="NCBI Taxonomy" id="2886943"/>
    <lineage>
        <taxon>Bacteria</taxon>
        <taxon>Bacillati</taxon>
        <taxon>Bacillota</taxon>
        <taxon>Clostridia</taxon>
        <taxon>Halanaerobiales</taxon>
        <taxon>Halanaerobiaceae</taxon>
        <taxon>Halanaerobium</taxon>
    </lineage>
</organism>
<comment type="caution">
    <text evidence="2">The sequence shown here is derived from an EMBL/GenBank/DDBJ whole genome shotgun (WGS) entry which is preliminary data.</text>
</comment>
<keyword evidence="3" id="KW-1185">Reference proteome</keyword>